<evidence type="ECO:0000313" key="2">
    <source>
        <dbReference type="Proteomes" id="UP001596132"/>
    </source>
</evidence>
<comment type="caution">
    <text evidence="1">The sequence shown here is derived from an EMBL/GenBank/DDBJ whole genome shotgun (WGS) entry which is preliminary data.</text>
</comment>
<reference evidence="2" key="1">
    <citation type="journal article" date="2019" name="Int. J. Syst. Evol. Microbiol.">
        <title>The Global Catalogue of Microorganisms (GCM) 10K type strain sequencing project: providing services to taxonomists for standard genome sequencing and annotation.</title>
        <authorList>
            <consortium name="The Broad Institute Genomics Platform"/>
            <consortium name="The Broad Institute Genome Sequencing Center for Infectious Disease"/>
            <person name="Wu L."/>
            <person name="Ma J."/>
        </authorList>
    </citation>
    <scope>NUCLEOTIDE SEQUENCE [LARGE SCALE GENOMIC DNA]</scope>
    <source>
        <strain evidence="2">KCTC 15012</strain>
    </source>
</reference>
<dbReference type="Proteomes" id="UP001596132">
    <property type="component" value="Unassembled WGS sequence"/>
</dbReference>
<keyword evidence="2" id="KW-1185">Reference proteome</keyword>
<organism evidence="1 2">
    <name type="scientific">Aeromonas eucrenophila</name>
    <dbReference type="NCBI Taxonomy" id="649"/>
    <lineage>
        <taxon>Bacteria</taxon>
        <taxon>Pseudomonadati</taxon>
        <taxon>Pseudomonadota</taxon>
        <taxon>Gammaproteobacteria</taxon>
        <taxon>Aeromonadales</taxon>
        <taxon>Aeromonadaceae</taxon>
        <taxon>Aeromonas</taxon>
    </lineage>
</organism>
<gene>
    <name evidence="1" type="ORF">ACFPVW_16330</name>
</gene>
<evidence type="ECO:0000313" key="1">
    <source>
        <dbReference type="EMBL" id="MFC5707584.1"/>
    </source>
</evidence>
<dbReference type="EMBL" id="JBHSPP010000017">
    <property type="protein sequence ID" value="MFC5707584.1"/>
    <property type="molecule type" value="Genomic_DNA"/>
</dbReference>
<proteinExistence type="predicted"/>
<sequence>MKLSPMTCCLCGEEALAVATDHSNRKFFTCSNCGEYEVSNSAGSELERNGDSHRLLTIQEWIKETPDDQLLSVSFDAPKRELVFEREPRKRL</sequence>
<accession>A0ABW0YCW9</accession>
<name>A0ABW0YCW9_9GAMM</name>
<dbReference type="RefSeq" id="WP_156128303.1">
    <property type="nucleotide sequence ID" value="NZ_CDDF01000011.1"/>
</dbReference>
<protein>
    <submittedName>
        <fullName evidence="1">Uncharacterized protein</fullName>
    </submittedName>
</protein>